<keyword evidence="4 7" id="KW-0574">Periplasm</keyword>
<dbReference type="PANTHER" id="PTHR35272">
    <property type="entry name" value="THIOL:DISULFIDE INTERCHANGE PROTEIN DSBC-RELATED"/>
    <property type="match status" value="1"/>
</dbReference>
<dbReference type="InterPro" id="IPR033954">
    <property type="entry name" value="DiS-bond_Isoase_DsbC/G"/>
</dbReference>
<dbReference type="InterPro" id="IPR018950">
    <property type="entry name" value="DiS-bond_isomerase_DsbC/G_N"/>
</dbReference>
<comment type="caution">
    <text evidence="10">The sequence shown here is derived from an EMBL/GenBank/DDBJ whole genome shotgun (WGS) entry which is preliminary data.</text>
</comment>
<evidence type="ECO:0000313" key="10">
    <source>
        <dbReference type="EMBL" id="TSE26056.1"/>
    </source>
</evidence>
<dbReference type="Gene3D" id="3.40.30.10">
    <property type="entry name" value="Glutaredoxin"/>
    <property type="match status" value="1"/>
</dbReference>
<protein>
    <recommendedName>
        <fullName evidence="7">Thiol:disulfide interchange protein</fullName>
    </recommendedName>
</protein>
<comment type="function">
    <text evidence="7">Required for disulfide bond formation in some periplasmic proteins. Acts by transferring its disulfide bond to other proteins and is reduced in the process.</text>
</comment>
<keyword evidence="3 7" id="KW-0732">Signal</keyword>
<feature type="domain" description="Thioredoxin-like fold" evidence="9">
    <location>
        <begin position="132"/>
        <end position="257"/>
    </location>
</feature>
<keyword evidence="6 7" id="KW-0676">Redox-active center</keyword>
<reference evidence="10 11" key="1">
    <citation type="submission" date="2019-07" db="EMBL/GenBank/DDBJ databases">
        <title>Tepidimonas aquatica CLN-1 draft genome.</title>
        <authorList>
            <person name="Da Costa M.S."/>
            <person name="Froufe H.J.C."/>
            <person name="Egas C."/>
            <person name="Albuquerque L."/>
        </authorList>
    </citation>
    <scope>NUCLEOTIDE SEQUENCE [LARGE SCALE GENOMIC DNA]</scope>
    <source>
        <strain evidence="10 11">CLN-1</strain>
    </source>
</reference>
<dbReference type="InterPro" id="IPR036249">
    <property type="entry name" value="Thioredoxin-like_sf"/>
</dbReference>
<keyword evidence="5" id="KW-1015">Disulfide bond</keyword>
<name>A0A554WR50_9BURK</name>
<evidence type="ECO:0000259" key="9">
    <source>
        <dbReference type="Pfam" id="PF13098"/>
    </source>
</evidence>
<evidence type="ECO:0000256" key="5">
    <source>
        <dbReference type="ARBA" id="ARBA00023157"/>
    </source>
</evidence>
<gene>
    <name evidence="10" type="primary">dsbC</name>
    <name evidence="10" type="ORF">Taqua_00904</name>
</gene>
<dbReference type="EMBL" id="VJNA01000008">
    <property type="protein sequence ID" value="TSE26056.1"/>
    <property type="molecule type" value="Genomic_DNA"/>
</dbReference>
<dbReference type="SUPFAM" id="SSF54423">
    <property type="entry name" value="DsbC/DsbG N-terminal domain-like"/>
    <property type="match status" value="1"/>
</dbReference>
<evidence type="ECO:0000256" key="7">
    <source>
        <dbReference type="RuleBase" id="RU364038"/>
    </source>
</evidence>
<dbReference type="AlphaFoldDB" id="A0A554WR50"/>
<dbReference type="GO" id="GO:0042597">
    <property type="term" value="C:periplasmic space"/>
    <property type="evidence" value="ECO:0007669"/>
    <property type="project" value="UniProtKB-SubCell"/>
</dbReference>
<dbReference type="SUPFAM" id="SSF52833">
    <property type="entry name" value="Thioredoxin-like"/>
    <property type="match status" value="1"/>
</dbReference>
<dbReference type="InterPro" id="IPR012336">
    <property type="entry name" value="Thioredoxin-like_fold"/>
</dbReference>
<dbReference type="Gene3D" id="3.10.450.70">
    <property type="entry name" value="Disulphide bond isomerase, DsbC/G, N-terminal"/>
    <property type="match status" value="1"/>
</dbReference>
<feature type="domain" description="Disulphide bond isomerase DsbC/G N-terminal" evidence="8">
    <location>
        <begin position="40"/>
        <end position="108"/>
    </location>
</feature>
<keyword evidence="11" id="KW-1185">Reference proteome</keyword>
<proteinExistence type="inferred from homology"/>
<evidence type="ECO:0000256" key="4">
    <source>
        <dbReference type="ARBA" id="ARBA00022764"/>
    </source>
</evidence>
<evidence type="ECO:0000256" key="1">
    <source>
        <dbReference type="ARBA" id="ARBA00004418"/>
    </source>
</evidence>
<evidence type="ECO:0000256" key="3">
    <source>
        <dbReference type="ARBA" id="ARBA00022729"/>
    </source>
</evidence>
<organism evidence="10 11">
    <name type="scientific">Tepidimonas aquatica</name>
    <dbReference type="NCBI Taxonomy" id="247482"/>
    <lineage>
        <taxon>Bacteria</taxon>
        <taxon>Pseudomonadati</taxon>
        <taxon>Pseudomonadota</taxon>
        <taxon>Betaproteobacteria</taxon>
        <taxon>Burkholderiales</taxon>
        <taxon>Tepidimonas</taxon>
    </lineage>
</organism>
<accession>A0A554WR50</accession>
<sequence>MPCLRPRAHPPLKHDTFMPPFATAWRAAALVTTLGLAMHAAWANEAVIRKNLAERLPNLPRIDEVRPTPMPGLFEVRLGTDILYTDAKGDFLIQGMLIDTKARVNLTEERLDKLTAIAFDALPLKDAFTTVRGNGQRKLAVFADPNCGFCKRFERDLAKLDNVTVYTFLYPVLGKDSEAKARAIWCAADRSKVWNDWMQRGVTPPEPKSSASCDTSALERNLAFGQKYRISGTPTTILANGQRIPGAIGLDRLEPLLAQAGAAGQ</sequence>
<dbReference type="Proteomes" id="UP000318554">
    <property type="component" value="Unassembled WGS sequence"/>
</dbReference>
<comment type="similarity">
    <text evidence="2 7">Belongs to the thioredoxin family. DsbC subfamily.</text>
</comment>
<dbReference type="InterPro" id="IPR009094">
    <property type="entry name" value="DiS-bond_isomerase_DsbC/G_N_sf"/>
</dbReference>
<evidence type="ECO:0000256" key="6">
    <source>
        <dbReference type="ARBA" id="ARBA00023284"/>
    </source>
</evidence>
<evidence type="ECO:0000313" key="11">
    <source>
        <dbReference type="Proteomes" id="UP000318554"/>
    </source>
</evidence>
<dbReference type="PANTHER" id="PTHR35272:SF3">
    <property type="entry name" value="THIOL:DISULFIDE INTERCHANGE PROTEIN DSBC"/>
    <property type="match status" value="1"/>
</dbReference>
<dbReference type="Pfam" id="PF13098">
    <property type="entry name" value="Thioredoxin_2"/>
    <property type="match status" value="1"/>
</dbReference>
<comment type="subcellular location">
    <subcellularLocation>
        <location evidence="1 7">Periplasm</location>
    </subcellularLocation>
</comment>
<evidence type="ECO:0000259" key="8">
    <source>
        <dbReference type="Pfam" id="PF10411"/>
    </source>
</evidence>
<dbReference type="Pfam" id="PF10411">
    <property type="entry name" value="DsbC_N"/>
    <property type="match status" value="1"/>
</dbReference>
<dbReference type="CDD" id="cd03020">
    <property type="entry name" value="DsbA_DsbC_DsbG"/>
    <property type="match status" value="1"/>
</dbReference>
<evidence type="ECO:0000256" key="2">
    <source>
        <dbReference type="ARBA" id="ARBA00009813"/>
    </source>
</evidence>
<dbReference type="InterPro" id="IPR051470">
    <property type="entry name" value="Thiol:disulfide_interchange"/>
</dbReference>